<sequence>MTASFDLARGGRWTSLSGGGREWLWSRPDPARFEVVPGSEFVDVGGLEECVPTVRGLPDHGDAWSRPWTGYPAQSMVSCDNFDLVRTISNEAGAIVATYRLSADPGFRFLWAGHALLDLGEKARLIAPYGTPVRIFPEAAPLLGPAWPDGAPYLDGYWPAPFGLELDRFGPDDGTAVGAVLGCGAVRVEDQTDALDLRLEAPPDVPIGTALWRNLGGFPEKAPYRSVGVEPMLGAVFNLAEAGPDEAAVIPSSGELTWRLVVAAERMR</sequence>
<name>A0A919URW0_9ACTN</name>
<comment type="caution">
    <text evidence="1">The sequence shown here is derived from an EMBL/GenBank/DDBJ whole genome shotgun (WGS) entry which is preliminary data.</text>
</comment>
<protein>
    <submittedName>
        <fullName evidence="1">Uncharacterized protein</fullName>
    </submittedName>
</protein>
<organism evidence="1 2">
    <name type="scientific">Acrocarpospora phusangensis</name>
    <dbReference type="NCBI Taxonomy" id="1070424"/>
    <lineage>
        <taxon>Bacteria</taxon>
        <taxon>Bacillati</taxon>
        <taxon>Actinomycetota</taxon>
        <taxon>Actinomycetes</taxon>
        <taxon>Streptosporangiales</taxon>
        <taxon>Streptosporangiaceae</taxon>
        <taxon>Acrocarpospora</taxon>
    </lineage>
</organism>
<dbReference type="GO" id="GO:0030246">
    <property type="term" value="F:carbohydrate binding"/>
    <property type="evidence" value="ECO:0007669"/>
    <property type="project" value="InterPro"/>
</dbReference>
<dbReference type="Gene3D" id="2.70.98.10">
    <property type="match status" value="1"/>
</dbReference>
<keyword evidence="2" id="KW-1185">Reference proteome</keyword>
<gene>
    <name evidence="1" type="ORF">Aph01nite_41750</name>
</gene>
<dbReference type="AlphaFoldDB" id="A0A919URW0"/>
<evidence type="ECO:0000313" key="2">
    <source>
        <dbReference type="Proteomes" id="UP000640052"/>
    </source>
</evidence>
<accession>A0A919URW0</accession>
<proteinExistence type="predicted"/>
<dbReference type="InterPro" id="IPR014718">
    <property type="entry name" value="GH-type_carb-bd"/>
</dbReference>
<dbReference type="EMBL" id="BOOA01000033">
    <property type="protein sequence ID" value="GIH25865.1"/>
    <property type="molecule type" value="Genomic_DNA"/>
</dbReference>
<reference evidence="1" key="1">
    <citation type="submission" date="2021-01" db="EMBL/GenBank/DDBJ databases">
        <title>Whole genome shotgun sequence of Acrocarpospora phusangensis NBRC 108782.</title>
        <authorList>
            <person name="Komaki H."/>
            <person name="Tamura T."/>
        </authorList>
    </citation>
    <scope>NUCLEOTIDE SEQUENCE</scope>
    <source>
        <strain evidence="1">NBRC 108782</strain>
    </source>
</reference>
<dbReference type="Proteomes" id="UP000640052">
    <property type="component" value="Unassembled WGS sequence"/>
</dbReference>
<evidence type="ECO:0000313" key="1">
    <source>
        <dbReference type="EMBL" id="GIH25865.1"/>
    </source>
</evidence>